<dbReference type="SUPFAM" id="SSF52141">
    <property type="entry name" value="Uracil-DNA glycosylase-like"/>
    <property type="match status" value="1"/>
</dbReference>
<organism evidence="2 3">
    <name type="scientific">Mesorhizobium plurifarium</name>
    <dbReference type="NCBI Taxonomy" id="69974"/>
    <lineage>
        <taxon>Bacteria</taxon>
        <taxon>Pseudomonadati</taxon>
        <taxon>Pseudomonadota</taxon>
        <taxon>Alphaproteobacteria</taxon>
        <taxon>Hyphomicrobiales</taxon>
        <taxon>Phyllobacteriaceae</taxon>
        <taxon>Mesorhizobium</taxon>
    </lineage>
</organism>
<keyword evidence="3" id="KW-1185">Reference proteome</keyword>
<dbReference type="InterPro" id="IPR036895">
    <property type="entry name" value="Uracil-DNA_glycosylase-like_sf"/>
</dbReference>
<dbReference type="CDD" id="cd10035">
    <property type="entry name" value="UDG_like"/>
    <property type="match status" value="1"/>
</dbReference>
<gene>
    <name evidence="2" type="ORF">MPL3356_120068</name>
</gene>
<dbReference type="Proteomes" id="UP000045285">
    <property type="component" value="Unassembled WGS sequence"/>
</dbReference>
<dbReference type="Gene3D" id="3.40.470.10">
    <property type="entry name" value="Uracil-DNA glycosylase-like domain"/>
    <property type="match status" value="1"/>
</dbReference>
<proteinExistence type="predicted"/>
<dbReference type="AlphaFoldDB" id="A0A090DB78"/>
<dbReference type="Pfam" id="PF03167">
    <property type="entry name" value="UDG"/>
    <property type="match status" value="1"/>
</dbReference>
<evidence type="ECO:0000259" key="1">
    <source>
        <dbReference type="Pfam" id="PF03167"/>
    </source>
</evidence>
<sequence>MKPAAFVQELASYRFKDAFNPYADACPDFDTDEAPAIRCRNLEAVLDAAMVRGIHSFWIARDLGYRGGRRTGLALTDELHLAWHADLLGTAPLCRATKGPPVAERTASVVWRMLKSIEQPIFLWNVFPFHPHAAGQPMTNRCHTKSERLACKPLLEALIAALKPKHLVAIGRDAQSALADLDLDATAVRHPSYGGQNEFVGALEALYSVQGRSAPQTQLHLL</sequence>
<evidence type="ECO:0000313" key="3">
    <source>
        <dbReference type="Proteomes" id="UP000045285"/>
    </source>
</evidence>
<protein>
    <recommendedName>
        <fullName evidence="1">Uracil-DNA glycosylase-like domain-containing protein</fullName>
    </recommendedName>
</protein>
<dbReference type="EMBL" id="CCMZ01000004">
    <property type="protein sequence ID" value="CDX12603.1"/>
    <property type="molecule type" value="Genomic_DNA"/>
</dbReference>
<name>A0A090DB78_MESPL</name>
<reference evidence="3" key="1">
    <citation type="submission" date="2014-08" db="EMBL/GenBank/DDBJ databases">
        <authorList>
            <person name="Moulin L."/>
        </authorList>
    </citation>
    <scope>NUCLEOTIDE SEQUENCE [LARGE SCALE GENOMIC DNA]</scope>
</reference>
<accession>A0A090DB78</accession>
<dbReference type="InterPro" id="IPR005122">
    <property type="entry name" value="Uracil-DNA_glycosylase-like"/>
</dbReference>
<feature type="domain" description="Uracil-DNA glycosylase-like" evidence="1">
    <location>
        <begin position="88"/>
        <end position="197"/>
    </location>
</feature>
<evidence type="ECO:0000313" key="2">
    <source>
        <dbReference type="EMBL" id="CDX12603.1"/>
    </source>
</evidence>